<dbReference type="PANTHER" id="PTHR37311:SF1">
    <property type="entry name" value="2-PHOSPHOSULFOLACTATE PHOSPHATASE-RELATED"/>
    <property type="match status" value="1"/>
</dbReference>
<dbReference type="Proteomes" id="UP001595710">
    <property type="component" value="Unassembled WGS sequence"/>
</dbReference>
<keyword evidence="2" id="KW-1185">Reference proteome</keyword>
<evidence type="ECO:0000313" key="1">
    <source>
        <dbReference type="EMBL" id="MFC3700678.1"/>
    </source>
</evidence>
<proteinExistence type="predicted"/>
<name>A0ABV7WRL9_9GAMM</name>
<dbReference type="Pfam" id="PF04029">
    <property type="entry name" value="2-ph_phosp"/>
    <property type="match status" value="1"/>
</dbReference>
<dbReference type="PANTHER" id="PTHR37311">
    <property type="entry name" value="2-PHOSPHOSULFOLACTATE PHOSPHATASE-RELATED"/>
    <property type="match status" value="1"/>
</dbReference>
<evidence type="ECO:0000313" key="2">
    <source>
        <dbReference type="Proteomes" id="UP001595710"/>
    </source>
</evidence>
<dbReference type="EMBL" id="JBHRYN010000006">
    <property type="protein sequence ID" value="MFC3700678.1"/>
    <property type="molecule type" value="Genomic_DNA"/>
</dbReference>
<accession>A0ABV7WRL9</accession>
<reference evidence="2" key="1">
    <citation type="journal article" date="2019" name="Int. J. Syst. Evol. Microbiol.">
        <title>The Global Catalogue of Microorganisms (GCM) 10K type strain sequencing project: providing services to taxonomists for standard genome sequencing and annotation.</title>
        <authorList>
            <consortium name="The Broad Institute Genomics Platform"/>
            <consortium name="The Broad Institute Genome Sequencing Center for Infectious Disease"/>
            <person name="Wu L."/>
            <person name="Ma J."/>
        </authorList>
    </citation>
    <scope>NUCLEOTIDE SEQUENCE [LARGE SCALE GENOMIC DNA]</scope>
    <source>
        <strain evidence="2">CECT 8288</strain>
    </source>
</reference>
<dbReference type="RefSeq" id="WP_216001165.1">
    <property type="nucleotide sequence ID" value="NZ_JAUFQI010000001.1"/>
</dbReference>
<gene>
    <name evidence="1" type="ORF">ACFOND_03420</name>
</gene>
<organism evidence="1 2">
    <name type="scientific">Reinekea marina</name>
    <dbReference type="NCBI Taxonomy" id="1310421"/>
    <lineage>
        <taxon>Bacteria</taxon>
        <taxon>Pseudomonadati</taxon>
        <taxon>Pseudomonadota</taxon>
        <taxon>Gammaproteobacteria</taxon>
        <taxon>Oceanospirillales</taxon>
        <taxon>Saccharospirillaceae</taxon>
        <taxon>Reinekea</taxon>
    </lineage>
</organism>
<protein>
    <submittedName>
        <fullName evidence="1">2-phosphosulfolactate phosphatase</fullName>
    </submittedName>
</protein>
<dbReference type="InterPro" id="IPR005238">
    <property type="entry name" value="ComB-like"/>
</dbReference>
<sequence>MKQALFDIRCEWGEQGMLSLHDACDVIIVVDVLSFSSCISIAVNQGAIVYPTKMDSEKASAYAAQLNADCAVKRDTAVKQGKLSLSPKSFQSIKPEQKVVLPSPNGATLSLMANETPVLCGSLRNARATAAAAMHLGSRIGIVPAGERWPDNSLRPAWEDLIGAGAIINELDGQRSPEAAVAEMAYLSVTGELDARMFESVSGRELIDRGFKEDVQLACEENSDAYAARLVDNAFVQF</sequence>
<comment type="caution">
    <text evidence="1">The sequence shown here is derived from an EMBL/GenBank/DDBJ whole genome shotgun (WGS) entry which is preliminary data.</text>
</comment>